<dbReference type="STRING" id="400682.A0A1X7SDP5"/>
<protein>
    <submittedName>
        <fullName evidence="1">Uncharacterized protein</fullName>
    </submittedName>
</protein>
<accession>A0A1X7SDP5</accession>
<dbReference type="OrthoDB" id="5148094at2759"/>
<dbReference type="AlphaFoldDB" id="A0A1X7SDP5"/>
<sequence>IKVFRECPLAAQGMDSLSNVIVESLLLYLKQEAHSSTQLHIVRTISLFCSSFKNVPNNLTSHLKSALSSKATPPLMRLCYWQCVDELCKGENKLLINDFLNVIQQGIGRVKTAGVQNPVLEEGVALSWLLMSRAADNDS</sequence>
<dbReference type="EnsemblMetazoa" id="Aqu2.1.00193_001">
    <property type="protein sequence ID" value="Aqu2.1.00193_001"/>
    <property type="gene ID" value="Aqu2.1.00193"/>
</dbReference>
<evidence type="ECO:0000313" key="1">
    <source>
        <dbReference type="EnsemblMetazoa" id="Aqu2.1.00193_001"/>
    </source>
</evidence>
<organism evidence="1">
    <name type="scientific">Amphimedon queenslandica</name>
    <name type="common">Sponge</name>
    <dbReference type="NCBI Taxonomy" id="400682"/>
    <lineage>
        <taxon>Eukaryota</taxon>
        <taxon>Metazoa</taxon>
        <taxon>Porifera</taxon>
        <taxon>Demospongiae</taxon>
        <taxon>Heteroscleromorpha</taxon>
        <taxon>Haplosclerida</taxon>
        <taxon>Niphatidae</taxon>
        <taxon>Amphimedon</taxon>
    </lineage>
</organism>
<dbReference type="InParanoid" id="A0A1X7SDP5"/>
<proteinExistence type="predicted"/>
<name>A0A1X7SDP5_AMPQE</name>
<reference evidence="1" key="1">
    <citation type="submission" date="2017-05" db="UniProtKB">
        <authorList>
            <consortium name="EnsemblMetazoa"/>
        </authorList>
    </citation>
    <scope>IDENTIFICATION</scope>
</reference>